<dbReference type="PANTHER" id="PTHR11439">
    <property type="entry name" value="GAG-POL-RELATED RETROTRANSPOSON"/>
    <property type="match status" value="1"/>
</dbReference>
<dbReference type="InterPro" id="IPR013103">
    <property type="entry name" value="RVT_2"/>
</dbReference>
<dbReference type="AlphaFoldDB" id="A0AAV1VID0"/>
<dbReference type="Pfam" id="PF07727">
    <property type="entry name" value="RVT_2"/>
    <property type="match status" value="1"/>
</dbReference>
<gene>
    <name evidence="2" type="ORF">PM001_LOCUS31080</name>
    <name evidence="3" type="ORF">PM001_LOCUS31082</name>
</gene>
<dbReference type="CDD" id="cd09272">
    <property type="entry name" value="RNase_HI_RT_Ty1"/>
    <property type="match status" value="1"/>
</dbReference>
<dbReference type="EMBL" id="CAKLBY020000339">
    <property type="protein sequence ID" value="CAK7945930.1"/>
    <property type="molecule type" value="Genomic_DNA"/>
</dbReference>
<protein>
    <recommendedName>
        <fullName evidence="1">Reverse transcriptase Ty1/copia-type domain-containing protein</fullName>
    </recommendedName>
</protein>
<name>A0AAV1VID0_9STRA</name>
<evidence type="ECO:0000313" key="3">
    <source>
        <dbReference type="EMBL" id="CAK7945932.1"/>
    </source>
</evidence>
<evidence type="ECO:0000259" key="1">
    <source>
        <dbReference type="Pfam" id="PF07727"/>
    </source>
</evidence>
<reference evidence="2" key="1">
    <citation type="submission" date="2024-01" db="EMBL/GenBank/DDBJ databases">
        <authorList>
            <person name="Webb A."/>
        </authorList>
    </citation>
    <scope>NUCLEOTIDE SEQUENCE</scope>
    <source>
        <strain evidence="2">Pm1</strain>
    </source>
</reference>
<dbReference type="Proteomes" id="UP001162060">
    <property type="component" value="Unassembled WGS sequence"/>
</dbReference>
<organism evidence="2 4">
    <name type="scientific">Peronospora matthiolae</name>
    <dbReference type="NCBI Taxonomy" id="2874970"/>
    <lineage>
        <taxon>Eukaryota</taxon>
        <taxon>Sar</taxon>
        <taxon>Stramenopiles</taxon>
        <taxon>Oomycota</taxon>
        <taxon>Peronosporomycetes</taxon>
        <taxon>Peronosporales</taxon>
        <taxon>Peronosporaceae</taxon>
        <taxon>Peronospora</taxon>
    </lineage>
</organism>
<proteinExistence type="predicted"/>
<accession>A0AAV1VID0</accession>
<evidence type="ECO:0000313" key="4">
    <source>
        <dbReference type="Proteomes" id="UP001162060"/>
    </source>
</evidence>
<feature type="domain" description="Reverse transcriptase Ty1/copia-type" evidence="1">
    <location>
        <begin position="3"/>
        <end position="93"/>
    </location>
</feature>
<sequence length="315" mass="34353">MCFYWKRDGDDLVVVGVYVDDLLATGTSAAAVERFFASLASLSIKDLGRVSKFLGMRVTHNGQNGYTLDQEEAIRDLLRDNGLADANSTWTPIDDSCYELEEGDEELLGTPSAKIGPTVTRRAHAPRLADWKLAKRIARYLKGTAALKIMMIPEDNLGAAMRLEAFSDADFAADKTDRKSMTGGIVMLNGMAVSWGARKQGGVSLSTIEAEFVAASEVARELLGLREMLCEVGVEPTLPMQLWVDNQAAIAQIAGEASSLKAKHVDVRLKFLCDYSRRGIITASYVRSEQMLADLLTKALDATKLSTLRALVRIG</sequence>
<dbReference type="PANTHER" id="PTHR11439:SF440">
    <property type="entry name" value="INTEGRASE CATALYTIC DOMAIN-CONTAINING PROTEIN"/>
    <property type="match status" value="1"/>
</dbReference>
<evidence type="ECO:0000313" key="2">
    <source>
        <dbReference type="EMBL" id="CAK7945930.1"/>
    </source>
</evidence>
<comment type="caution">
    <text evidence="2">The sequence shown here is derived from an EMBL/GenBank/DDBJ whole genome shotgun (WGS) entry which is preliminary data.</text>
</comment>
<dbReference type="EMBL" id="CAKLBY020000339">
    <property type="protein sequence ID" value="CAK7945932.1"/>
    <property type="molecule type" value="Genomic_DNA"/>
</dbReference>